<name>A0ABT3BGA1_9RHOB</name>
<evidence type="ECO:0000313" key="2">
    <source>
        <dbReference type="Proteomes" id="UP001208690"/>
    </source>
</evidence>
<dbReference type="Proteomes" id="UP001208690">
    <property type="component" value="Unassembled WGS sequence"/>
</dbReference>
<gene>
    <name evidence="1" type="ORF">MUB52_12240</name>
</gene>
<proteinExistence type="predicted"/>
<sequence length="89" mass="10218">MITKLRGMGHFLKQTAREIVPQCSKFRIICIPGRPINHYFKPTADGDRVEYSGKYRDSSAADRIQVRDRIDTKLNRGRPVITGKTGWAR</sequence>
<organism evidence="1 2">
    <name type="scientific">Roseobacter sinensis</name>
    <dbReference type="NCBI Taxonomy" id="2931391"/>
    <lineage>
        <taxon>Bacteria</taxon>
        <taxon>Pseudomonadati</taxon>
        <taxon>Pseudomonadota</taxon>
        <taxon>Alphaproteobacteria</taxon>
        <taxon>Rhodobacterales</taxon>
        <taxon>Roseobacteraceae</taxon>
        <taxon>Roseobacter</taxon>
    </lineage>
</organism>
<evidence type="ECO:0000313" key="1">
    <source>
        <dbReference type="EMBL" id="MCV3272198.1"/>
    </source>
</evidence>
<keyword evidence="2" id="KW-1185">Reference proteome</keyword>
<accession>A0ABT3BGA1</accession>
<dbReference type="EMBL" id="JALIEB010000007">
    <property type="protein sequence ID" value="MCV3272198.1"/>
    <property type="molecule type" value="Genomic_DNA"/>
</dbReference>
<dbReference type="RefSeq" id="WP_263844524.1">
    <property type="nucleotide sequence ID" value="NZ_JALIEB010000007.1"/>
</dbReference>
<protein>
    <submittedName>
        <fullName evidence="1">Uncharacterized protein</fullName>
    </submittedName>
</protein>
<reference evidence="1 2" key="1">
    <citation type="submission" date="2022-04" db="EMBL/GenBank/DDBJ databases">
        <title>Roseobacter sp. WL0113 is a bacterium isolated from neritic sediment.</title>
        <authorList>
            <person name="Wang L."/>
            <person name="He W."/>
            <person name="Zhang D.-F."/>
        </authorList>
    </citation>
    <scope>NUCLEOTIDE SEQUENCE [LARGE SCALE GENOMIC DNA]</scope>
    <source>
        <strain evidence="1 2">WL0113</strain>
    </source>
</reference>
<comment type="caution">
    <text evidence="1">The sequence shown here is derived from an EMBL/GenBank/DDBJ whole genome shotgun (WGS) entry which is preliminary data.</text>
</comment>